<keyword evidence="5" id="KW-1185">Reference proteome</keyword>
<proteinExistence type="predicted"/>
<dbReference type="EMBL" id="QXFT01001459">
    <property type="protein sequence ID" value="KAE9318103.1"/>
    <property type="molecule type" value="Genomic_DNA"/>
</dbReference>
<evidence type="ECO:0000256" key="1">
    <source>
        <dbReference type="SAM" id="MobiDB-lite"/>
    </source>
</evidence>
<accession>A0A6A3KNS5</accession>
<gene>
    <name evidence="2" type="ORF">PR001_g17438</name>
    <name evidence="3" type="ORF">PR003_g18322</name>
</gene>
<evidence type="ECO:0000313" key="4">
    <source>
        <dbReference type="Proteomes" id="UP000429607"/>
    </source>
</evidence>
<dbReference type="Proteomes" id="UP000429607">
    <property type="component" value="Unassembled WGS sequence"/>
</dbReference>
<name>A0A6A3KNS5_9STRA</name>
<dbReference type="Proteomes" id="UP000434957">
    <property type="component" value="Unassembled WGS sequence"/>
</dbReference>
<sequence length="230" mass="26320">MNAGNAATGERSTYEETLERWALHDCSSFEDSRGDAEIISLFERWMATRRKPATVRGAVDMRTLDRSWTAFVERWNMEGATAFIQKLEAREETHARLSSGELTSSVCEASWEADRRCCFVHFRMGYRCCRGYGLPRPSEAEWRQITNEMPLSESDRAAVGRYEAALSEARRGAPPRRLEEPNPRQPPQRDQVWDAGEIKMGRMPAVDGKMRSPTANFSMFLRPHQSAFSF</sequence>
<dbReference type="EMBL" id="QXFV01001454">
    <property type="protein sequence ID" value="KAE9005483.1"/>
    <property type="molecule type" value="Genomic_DNA"/>
</dbReference>
<dbReference type="AlphaFoldDB" id="A0A6A3KNS5"/>
<feature type="compositionally biased region" description="Basic and acidic residues" evidence="1">
    <location>
        <begin position="168"/>
        <end position="182"/>
    </location>
</feature>
<evidence type="ECO:0000313" key="3">
    <source>
        <dbReference type="EMBL" id="KAE9318103.1"/>
    </source>
</evidence>
<organism evidence="2 4">
    <name type="scientific">Phytophthora rubi</name>
    <dbReference type="NCBI Taxonomy" id="129364"/>
    <lineage>
        <taxon>Eukaryota</taxon>
        <taxon>Sar</taxon>
        <taxon>Stramenopiles</taxon>
        <taxon>Oomycota</taxon>
        <taxon>Peronosporomycetes</taxon>
        <taxon>Peronosporales</taxon>
        <taxon>Peronosporaceae</taxon>
        <taxon>Phytophthora</taxon>
    </lineage>
</organism>
<protein>
    <submittedName>
        <fullName evidence="2">Uncharacterized protein</fullName>
    </submittedName>
</protein>
<reference evidence="2 4" key="1">
    <citation type="submission" date="2018-09" db="EMBL/GenBank/DDBJ databases">
        <title>Genomic investigation of the strawberry pathogen Phytophthora fragariae indicates pathogenicity is determined by transcriptional variation in three key races.</title>
        <authorList>
            <person name="Adams T.M."/>
            <person name="Armitage A.D."/>
            <person name="Sobczyk M.K."/>
            <person name="Bates H.J."/>
            <person name="Dunwell J.M."/>
            <person name="Nellist C.F."/>
            <person name="Harrison R.J."/>
        </authorList>
    </citation>
    <scope>NUCLEOTIDE SEQUENCE [LARGE SCALE GENOMIC DNA]</scope>
    <source>
        <strain evidence="2 4">SCRP249</strain>
        <strain evidence="3 5">SCRP333</strain>
    </source>
</reference>
<comment type="caution">
    <text evidence="2">The sequence shown here is derived from an EMBL/GenBank/DDBJ whole genome shotgun (WGS) entry which is preliminary data.</text>
</comment>
<feature type="region of interest" description="Disordered" evidence="1">
    <location>
        <begin position="167"/>
        <end position="195"/>
    </location>
</feature>
<evidence type="ECO:0000313" key="5">
    <source>
        <dbReference type="Proteomes" id="UP000434957"/>
    </source>
</evidence>
<evidence type="ECO:0000313" key="2">
    <source>
        <dbReference type="EMBL" id="KAE9005483.1"/>
    </source>
</evidence>